<gene>
    <name evidence="1" type="ORF">Gogos_005841</name>
</gene>
<keyword evidence="2" id="KW-1185">Reference proteome</keyword>
<evidence type="ECO:0000313" key="1">
    <source>
        <dbReference type="EMBL" id="MBA0743123.1"/>
    </source>
</evidence>
<accession>A0A7J9C3R5</accession>
<dbReference type="EMBL" id="JABEZY010000008">
    <property type="protein sequence ID" value="MBA0743123.1"/>
    <property type="molecule type" value="Genomic_DNA"/>
</dbReference>
<reference evidence="1 2" key="1">
    <citation type="journal article" date="2019" name="Genome Biol. Evol.">
        <title>Insights into the evolution of the New World diploid cottons (Gossypium, subgenus Houzingenia) based on genome sequencing.</title>
        <authorList>
            <person name="Grover C.E."/>
            <person name="Arick M.A. 2nd"/>
            <person name="Thrash A."/>
            <person name="Conover J.L."/>
            <person name="Sanders W.S."/>
            <person name="Peterson D.G."/>
            <person name="Frelichowski J.E."/>
            <person name="Scheffler J.A."/>
            <person name="Scheffler B.E."/>
            <person name="Wendel J.F."/>
        </authorList>
    </citation>
    <scope>NUCLEOTIDE SEQUENCE [LARGE SCALE GENOMIC DNA]</scope>
    <source>
        <strain evidence="1">5</strain>
        <tissue evidence="1">Leaf</tissue>
    </source>
</reference>
<sequence length="242" mass="27394">MFYERCFTLYHFAIVEELEVTLKYDKVLGLSSLLGCFEEFGLMDQIWRMQSLEENNRQMMETISKLAYSSSTQQIQLVNEDGNTFDRTTLLDVNTKNGNNIPTNPFSSGNTNVANPLVTITGVTLTTPGASTGVVSTSTVIASKTTSQGYVTKKKLQRLLEKKNEILSFSEFDLKLPYPTMFVETLGVVELDGDLKLKEFSKSLTENTYKVLSTQEKVTLIDLGREHYWKKFGSKTIYFYNG</sequence>
<protein>
    <submittedName>
        <fullName evidence="1">Uncharacterized protein</fullName>
    </submittedName>
</protein>
<feature type="non-terminal residue" evidence="1">
    <location>
        <position position="1"/>
    </location>
</feature>
<evidence type="ECO:0000313" key="2">
    <source>
        <dbReference type="Proteomes" id="UP000593579"/>
    </source>
</evidence>
<organism evidence="1 2">
    <name type="scientific">Gossypium gossypioides</name>
    <name type="common">Mexican cotton</name>
    <name type="synonym">Selera gossypioides</name>
    <dbReference type="NCBI Taxonomy" id="34282"/>
    <lineage>
        <taxon>Eukaryota</taxon>
        <taxon>Viridiplantae</taxon>
        <taxon>Streptophyta</taxon>
        <taxon>Embryophyta</taxon>
        <taxon>Tracheophyta</taxon>
        <taxon>Spermatophyta</taxon>
        <taxon>Magnoliopsida</taxon>
        <taxon>eudicotyledons</taxon>
        <taxon>Gunneridae</taxon>
        <taxon>Pentapetalae</taxon>
        <taxon>rosids</taxon>
        <taxon>malvids</taxon>
        <taxon>Malvales</taxon>
        <taxon>Malvaceae</taxon>
        <taxon>Malvoideae</taxon>
        <taxon>Gossypium</taxon>
    </lineage>
</organism>
<dbReference type="AlphaFoldDB" id="A0A7J9C3R5"/>
<name>A0A7J9C3R5_GOSGO</name>
<dbReference type="OrthoDB" id="992169at2759"/>
<proteinExistence type="predicted"/>
<dbReference type="Proteomes" id="UP000593579">
    <property type="component" value="Unassembled WGS sequence"/>
</dbReference>
<comment type="caution">
    <text evidence="1">The sequence shown here is derived from an EMBL/GenBank/DDBJ whole genome shotgun (WGS) entry which is preliminary data.</text>
</comment>